<comment type="caution">
    <text evidence="1">The sequence shown here is derived from an EMBL/GenBank/DDBJ whole genome shotgun (WGS) entry which is preliminary data.</text>
</comment>
<reference evidence="1" key="1">
    <citation type="journal article" date="2019" name="PLoS Negl. Trop. Dis.">
        <title>Revisiting the worldwide diversity of Leptospira species in the environment.</title>
        <authorList>
            <person name="Vincent A.T."/>
            <person name="Schiettekatte O."/>
            <person name="Bourhy P."/>
            <person name="Veyrier F.J."/>
            <person name="Picardeau M."/>
        </authorList>
    </citation>
    <scope>NUCLEOTIDE SEQUENCE [LARGE SCALE GENOMIC DNA]</scope>
    <source>
        <strain evidence="1">SSS9</strain>
    </source>
</reference>
<dbReference type="AlphaFoldDB" id="A0A4R9G507"/>
<evidence type="ECO:0000313" key="1">
    <source>
        <dbReference type="EMBL" id="TGK06618.1"/>
    </source>
</evidence>
<accession>A0A4R9G507</accession>
<name>A0A4R9G507_9LEPT</name>
<dbReference type="Proteomes" id="UP000297453">
    <property type="component" value="Unassembled WGS sequence"/>
</dbReference>
<sequence length="169" mass="19697">MIKDESEPLNKKPKLTAKSGVGLLVAFLIVFLSNCVSTQINDEFYRMYLTREFNYPKDKLIQATLAALRTQKIEVEKADLQKGLIVTERYPFFKLTTISGNQYYASAQSQVATHQYYLLITGDKKRSMIQATRYRLWNNMVEQTHLNANWGKANVWDPFFKEIQDQLEE</sequence>
<protein>
    <submittedName>
        <fullName evidence="1">Uncharacterized protein</fullName>
    </submittedName>
</protein>
<dbReference type="RefSeq" id="WP_135583634.1">
    <property type="nucleotide sequence ID" value="NZ_RQEP01000005.1"/>
</dbReference>
<evidence type="ECO:0000313" key="2">
    <source>
        <dbReference type="Proteomes" id="UP000297453"/>
    </source>
</evidence>
<gene>
    <name evidence="1" type="ORF">EHO59_00295</name>
</gene>
<dbReference type="EMBL" id="RQEP01000005">
    <property type="protein sequence ID" value="TGK06618.1"/>
    <property type="molecule type" value="Genomic_DNA"/>
</dbReference>
<keyword evidence="2" id="KW-1185">Reference proteome</keyword>
<dbReference type="OrthoDB" id="344410at2"/>
<organism evidence="1 2">
    <name type="scientific">Leptospira semungkisensis</name>
    <dbReference type="NCBI Taxonomy" id="2484985"/>
    <lineage>
        <taxon>Bacteria</taxon>
        <taxon>Pseudomonadati</taxon>
        <taxon>Spirochaetota</taxon>
        <taxon>Spirochaetia</taxon>
        <taxon>Leptospirales</taxon>
        <taxon>Leptospiraceae</taxon>
        <taxon>Leptospira</taxon>
    </lineage>
</organism>
<proteinExistence type="predicted"/>